<dbReference type="InterPro" id="IPR050393">
    <property type="entry name" value="MFP_Efflux_Pump"/>
</dbReference>
<dbReference type="Gene3D" id="2.40.50.100">
    <property type="match status" value="1"/>
</dbReference>
<dbReference type="InterPro" id="IPR006143">
    <property type="entry name" value="RND_pump_MFP"/>
</dbReference>
<keyword evidence="3 6" id="KW-1133">Transmembrane helix</keyword>
<dbReference type="OrthoDB" id="9811754at2"/>
<organism evidence="9 10">
    <name type="scientific">Bartonella apis</name>
    <dbReference type="NCBI Taxonomy" id="1686310"/>
    <lineage>
        <taxon>Bacteria</taxon>
        <taxon>Pseudomonadati</taxon>
        <taxon>Pseudomonadota</taxon>
        <taxon>Alphaproteobacteria</taxon>
        <taxon>Hyphomicrobiales</taxon>
        <taxon>Bartonellaceae</taxon>
        <taxon>Bartonella</taxon>
    </lineage>
</organism>
<evidence type="ECO:0000256" key="1">
    <source>
        <dbReference type="ARBA" id="ARBA00009477"/>
    </source>
</evidence>
<evidence type="ECO:0000256" key="6">
    <source>
        <dbReference type="SAM" id="Phobius"/>
    </source>
</evidence>
<comment type="caution">
    <text evidence="9">The sequence shown here is derived from an EMBL/GenBank/DDBJ whole genome shotgun (WGS) entry which is preliminary data.</text>
</comment>
<comment type="similarity">
    <text evidence="1">Belongs to the membrane fusion protein (MFP) (TC 8.A.1) family.</text>
</comment>
<evidence type="ECO:0000256" key="4">
    <source>
        <dbReference type="ARBA" id="ARBA00023136"/>
    </source>
</evidence>
<feature type="domain" description="p-hydroxybenzoic acid efflux pump subunit AaeA-like beta-barrel" evidence="8">
    <location>
        <begin position="190"/>
        <end position="286"/>
    </location>
</feature>
<dbReference type="EMBL" id="LXYT01000001">
    <property type="protein sequence ID" value="OLY44041.1"/>
    <property type="molecule type" value="Genomic_DNA"/>
</dbReference>
<proteinExistence type="inferred from homology"/>
<dbReference type="SUPFAM" id="SSF111369">
    <property type="entry name" value="HlyD-like secretion proteins"/>
    <property type="match status" value="1"/>
</dbReference>
<evidence type="ECO:0000313" key="9">
    <source>
        <dbReference type="EMBL" id="OLY44041.1"/>
    </source>
</evidence>
<name>A0A1R0FAM4_9HYPH</name>
<dbReference type="PANTHER" id="PTHR30367">
    <property type="entry name" value="P-HYDROXYBENZOIC ACID EFFLUX PUMP SUBUNIT AAEA-RELATED"/>
    <property type="match status" value="1"/>
</dbReference>
<keyword evidence="4 6" id="KW-0472">Membrane</keyword>
<reference evidence="9 10" key="1">
    <citation type="submission" date="2016-12" db="EMBL/GenBank/DDBJ databases">
        <title>Comparative genomics of Bartonella apis.</title>
        <authorList>
            <person name="Engel P."/>
        </authorList>
    </citation>
    <scope>NUCLEOTIDE SEQUENCE [LARGE SCALE GENOMIC DNA]</scope>
    <source>
        <strain evidence="9 10">PEB0149</strain>
    </source>
</reference>
<dbReference type="NCBIfam" id="TIGR01730">
    <property type="entry name" value="RND_mfp"/>
    <property type="match status" value="1"/>
</dbReference>
<dbReference type="PANTHER" id="PTHR30367:SF12">
    <property type="entry name" value="P-HYDROXYBENZOIC ACID EFFLUX PUMP SUBUNIT AAEA"/>
    <property type="match status" value="1"/>
</dbReference>
<evidence type="ECO:0000256" key="2">
    <source>
        <dbReference type="ARBA" id="ARBA00022692"/>
    </source>
</evidence>
<evidence type="ECO:0000259" key="8">
    <source>
        <dbReference type="Pfam" id="PF25963"/>
    </source>
</evidence>
<sequence>MNKLIANSGRIFFTLVMALVAGLLLWQLWNYYMNDPWTRDGKISADVVRVAPDVSGFVTEVNVVDNQHVKKGDVLFKIDQARFSLAFEDAQAMVDNAKAAHDQAKRDLERDQKLDDKTITRQQLETAAMQELQTAATLRKAIVQLDTAKLDLERSTVRAAVNGKLTNFSLEPGEYVTQGKPVTALVDTDSFYASGYFEENKLDRIHIGSRATIHIMGSSTVLTGVVEGFAAGIEDRERTQTTSLLANVAPTFNWVRLAQRIPVRIKLDPVPDNIHLVSGRTVSVAIEEKKK</sequence>
<dbReference type="InterPro" id="IPR058625">
    <property type="entry name" value="MdtA-like_BSH"/>
</dbReference>
<dbReference type="AlphaFoldDB" id="A0A1R0FAM4"/>
<feature type="transmembrane region" description="Helical" evidence="6">
    <location>
        <begin position="12"/>
        <end position="29"/>
    </location>
</feature>
<evidence type="ECO:0000259" key="7">
    <source>
        <dbReference type="Pfam" id="PF25917"/>
    </source>
</evidence>
<dbReference type="GO" id="GO:0016020">
    <property type="term" value="C:membrane"/>
    <property type="evidence" value="ECO:0007669"/>
    <property type="project" value="InterPro"/>
</dbReference>
<keyword evidence="5" id="KW-0175">Coiled coil</keyword>
<gene>
    <name evidence="9" type="ORF">PEB0149_014930</name>
</gene>
<protein>
    <submittedName>
        <fullName evidence="9">RND family efflux transporter, MFP subunit</fullName>
    </submittedName>
</protein>
<dbReference type="Proteomes" id="UP000187344">
    <property type="component" value="Unassembled WGS sequence"/>
</dbReference>
<evidence type="ECO:0000256" key="5">
    <source>
        <dbReference type="SAM" id="Coils"/>
    </source>
</evidence>
<dbReference type="Gene3D" id="2.40.30.170">
    <property type="match status" value="1"/>
</dbReference>
<feature type="domain" description="Multidrug resistance protein MdtA-like barrel-sandwich hybrid" evidence="7">
    <location>
        <begin position="47"/>
        <end position="187"/>
    </location>
</feature>
<dbReference type="InterPro" id="IPR058634">
    <property type="entry name" value="AaeA-lik-b-barrel"/>
</dbReference>
<dbReference type="Pfam" id="PF25917">
    <property type="entry name" value="BSH_RND"/>
    <property type="match status" value="1"/>
</dbReference>
<dbReference type="Pfam" id="PF25963">
    <property type="entry name" value="Beta-barrel_AAEA"/>
    <property type="match status" value="1"/>
</dbReference>
<keyword evidence="10" id="KW-1185">Reference proteome</keyword>
<dbReference type="RefSeq" id="WP_075869219.1">
    <property type="nucleotide sequence ID" value="NZ_CALYQA010000007.1"/>
</dbReference>
<feature type="coiled-coil region" evidence="5">
    <location>
        <begin position="87"/>
        <end position="114"/>
    </location>
</feature>
<evidence type="ECO:0000313" key="10">
    <source>
        <dbReference type="Proteomes" id="UP000187344"/>
    </source>
</evidence>
<evidence type="ECO:0000256" key="3">
    <source>
        <dbReference type="ARBA" id="ARBA00022989"/>
    </source>
</evidence>
<accession>A0A1R0FAM4</accession>
<keyword evidence="2 6" id="KW-0812">Transmembrane</keyword>
<dbReference type="GO" id="GO:0022857">
    <property type="term" value="F:transmembrane transporter activity"/>
    <property type="evidence" value="ECO:0007669"/>
    <property type="project" value="InterPro"/>
</dbReference>